<dbReference type="InterPro" id="IPR018913">
    <property type="entry name" value="BppU_N"/>
</dbReference>
<reference evidence="3 4" key="1">
    <citation type="journal article" date="2019" name="Syst. Appl. Microbiol.">
        <title>Polyphasic characterization of two novel Lactobacillus spp. isolated from blown salami packages: Description of Lactobacillus halodurans sp. nov. and Lactobacillus salsicarnum sp. nov.</title>
        <authorList>
            <person name="Schuster J.A."/>
            <person name="Klingl A."/>
            <person name="Vogel R.F."/>
            <person name="Ehrmann M.A."/>
        </authorList>
    </citation>
    <scope>NUCLEOTIDE SEQUENCE [LARGE SCALE GENOMIC DNA]</scope>
    <source>
        <strain evidence="3 4">TMW 1.2098</strain>
    </source>
</reference>
<protein>
    <submittedName>
        <fullName evidence="3">DUF2479 domain-containing protein</fullName>
    </submittedName>
</protein>
<accession>A0ABW9P4R7</accession>
<feature type="region of interest" description="Disordered" evidence="1">
    <location>
        <begin position="333"/>
        <end position="364"/>
    </location>
</feature>
<organism evidence="3 4">
    <name type="scientific">Companilactobacillus mishanensis</name>
    <dbReference type="NCBI Taxonomy" id="2486008"/>
    <lineage>
        <taxon>Bacteria</taxon>
        <taxon>Bacillati</taxon>
        <taxon>Bacillota</taxon>
        <taxon>Bacilli</taxon>
        <taxon>Lactobacillales</taxon>
        <taxon>Lactobacillaceae</taxon>
        <taxon>Companilactobacillus</taxon>
    </lineage>
</organism>
<evidence type="ECO:0000256" key="1">
    <source>
        <dbReference type="SAM" id="MobiDB-lite"/>
    </source>
</evidence>
<feature type="domain" description="BppU N-terminal" evidence="2">
    <location>
        <begin position="44"/>
        <end position="149"/>
    </location>
</feature>
<keyword evidence="4" id="KW-1185">Reference proteome</keyword>
<dbReference type="Proteomes" id="UP000436655">
    <property type="component" value="Unassembled WGS sequence"/>
</dbReference>
<proteinExistence type="predicted"/>
<dbReference type="Pfam" id="PF10651">
    <property type="entry name" value="BppU_N"/>
    <property type="match status" value="1"/>
</dbReference>
<gene>
    <name evidence="3" type="ORF">FHL03_01905</name>
</gene>
<feature type="compositionally biased region" description="Gly residues" evidence="1">
    <location>
        <begin position="341"/>
        <end position="362"/>
    </location>
</feature>
<comment type="caution">
    <text evidence="3">The sequence shown here is derived from an EMBL/GenBank/DDBJ whole genome shotgun (WGS) entry which is preliminary data.</text>
</comment>
<evidence type="ECO:0000313" key="4">
    <source>
        <dbReference type="Proteomes" id="UP000436655"/>
    </source>
</evidence>
<dbReference type="EMBL" id="VDFN01000001">
    <property type="protein sequence ID" value="MQS44235.1"/>
    <property type="molecule type" value="Genomic_DNA"/>
</dbReference>
<evidence type="ECO:0000259" key="2">
    <source>
        <dbReference type="Pfam" id="PF10651"/>
    </source>
</evidence>
<dbReference type="RefSeq" id="WP_153494135.1">
    <property type="nucleotide sequence ID" value="NZ_VDFN01000001.1"/>
</dbReference>
<evidence type="ECO:0000313" key="3">
    <source>
        <dbReference type="EMBL" id="MQS44235.1"/>
    </source>
</evidence>
<sequence length="501" mass="54605">MDENISNILDQDTWLPATPDITKDGYVKIDLNKVDLVTYSFNKRFRQGENAPELHLWFYDGNIPHQLNSDTSSVTLYGLDSTDKIKVITAQPENTWQSGRVKLALPSQMFASAGQYKRCVIEVKNSDQIIATINFNLDVLPNDFYNMTFGSNPFSGQVNDEIKKTLQSFKDIATETIDQYQTLKTLADNTASQIAKNNIVTKDTFDNTIEDLNSKFTQIPKMKKYDASAFNWQDPFGSFTGMGASSLMMYDNVVFLSISTFSYKTGSVICKLPSETAPAIEKIGVGLSMDGDGHDAQPVAISIMPDGSVIVENNTHDHAKILLVTSYSTIDTHDTGSNTGSSGGGTTGGSTGTDTGNTGGSGTTTSQISGISNLVANTYITVPNQVTVYRGDGSISRTLPAKGDAYSTDKSASLGGVDVYRISTDEWVHTSDVNLIIPWTGTIRPTRANPKIVDQYGSDISYGLIVHEYAVDKKLRVMGTGENYYEISKDGFIAESDMTQV</sequence>
<name>A0ABW9P4R7_9LACO</name>